<dbReference type="InterPro" id="IPR039859">
    <property type="entry name" value="PFA4/ZDH16/20/ERF2-like"/>
</dbReference>
<sequence length="432" mass="50348">MNLIRRKKSKLVETEQNYSEYSEQKICLAPDWGDNIEKEDKVPNIGILKRLFHPGPIFTLILITTIAILSFYLHFVYFNYTIPSIIFSVCYAYLAGQLLMNYICACYYGPGYLPRNWEPMANVDKEKLQKCNRCQGYKAPRSHHCRKCNACCMKMDHHCPYINNCLGFANHKFFLLFMIYAIVGCTYSILISSVYMYDTYLVLTAQDDYPINPQYFEHLSFRNIMCAVVNFAFALAVNVALSLLLFIQMKAVIKNKTQIESFIHDKMMLSQILNDNTKASYPYDLGWWENLSQVFFYGPRPKGNGIWYDTIMGTDNFTLSYIQKMLKSEKISCSRKYEVINDEKEVSNVFKILLKYGLRVTWNRPCCNAEDFIAVETGEIYLVNKGTKHWIYGERIHPPSTSLVKIKGWFPRKSARFYLNESSSEDDNEDNT</sequence>
<dbReference type="PANTHER" id="PTHR12246">
    <property type="entry name" value="PALMITOYLTRANSFERASE ZDHHC16"/>
    <property type="match status" value="1"/>
</dbReference>
<reference evidence="9" key="1">
    <citation type="submission" date="2014-07" db="EMBL/GenBank/DDBJ databases">
        <authorList>
            <person name="Martin A.A"/>
            <person name="De Silva N."/>
        </authorList>
    </citation>
    <scope>NUCLEOTIDE SEQUENCE</scope>
</reference>
<protein>
    <recommendedName>
        <fullName evidence="7">Palmitoyltransferase</fullName>
        <ecNumber evidence="7">2.3.1.225</ecNumber>
    </recommendedName>
</protein>
<keyword evidence="6 7" id="KW-0012">Acyltransferase</keyword>
<feature type="transmembrane region" description="Helical" evidence="7">
    <location>
        <begin position="173"/>
        <end position="197"/>
    </location>
</feature>
<dbReference type="AlphaFoldDB" id="A0A0K0FYY4"/>
<evidence type="ECO:0000256" key="2">
    <source>
        <dbReference type="ARBA" id="ARBA00022679"/>
    </source>
</evidence>
<comment type="catalytic activity">
    <reaction evidence="7">
        <text>L-cysteinyl-[protein] + hexadecanoyl-CoA = S-hexadecanoyl-L-cysteinyl-[protein] + CoA</text>
        <dbReference type="Rhea" id="RHEA:36683"/>
        <dbReference type="Rhea" id="RHEA-COMP:10131"/>
        <dbReference type="Rhea" id="RHEA-COMP:11032"/>
        <dbReference type="ChEBI" id="CHEBI:29950"/>
        <dbReference type="ChEBI" id="CHEBI:57287"/>
        <dbReference type="ChEBI" id="CHEBI:57379"/>
        <dbReference type="ChEBI" id="CHEBI:74151"/>
        <dbReference type="EC" id="2.3.1.225"/>
    </reaction>
</comment>
<dbReference type="GO" id="GO:0016020">
    <property type="term" value="C:membrane"/>
    <property type="evidence" value="ECO:0007669"/>
    <property type="project" value="UniProtKB-SubCell"/>
</dbReference>
<evidence type="ECO:0000313" key="9">
    <source>
        <dbReference type="Proteomes" id="UP000035680"/>
    </source>
</evidence>
<reference evidence="10" key="2">
    <citation type="submission" date="2015-08" db="UniProtKB">
        <authorList>
            <consortium name="WormBaseParasite"/>
        </authorList>
    </citation>
    <scope>IDENTIFICATION</scope>
</reference>
<dbReference type="EC" id="2.3.1.225" evidence="7"/>
<proteinExistence type="inferred from homology"/>
<evidence type="ECO:0000256" key="7">
    <source>
        <dbReference type="RuleBase" id="RU079119"/>
    </source>
</evidence>
<dbReference type="GO" id="GO:0019706">
    <property type="term" value="F:protein-cysteine S-palmitoyltransferase activity"/>
    <property type="evidence" value="ECO:0007669"/>
    <property type="project" value="UniProtKB-EC"/>
</dbReference>
<keyword evidence="9" id="KW-1185">Reference proteome</keyword>
<evidence type="ECO:0000256" key="5">
    <source>
        <dbReference type="ARBA" id="ARBA00023136"/>
    </source>
</evidence>
<dbReference type="PROSITE" id="PS50216">
    <property type="entry name" value="DHHC"/>
    <property type="match status" value="1"/>
</dbReference>
<evidence type="ECO:0000256" key="4">
    <source>
        <dbReference type="ARBA" id="ARBA00022989"/>
    </source>
</evidence>
<dbReference type="WBParaSite" id="SVE_1766100.1">
    <property type="protein sequence ID" value="SVE_1766100.1"/>
    <property type="gene ID" value="SVE_1766100"/>
</dbReference>
<accession>A0A0K0FYY4</accession>
<feature type="transmembrane region" description="Helical" evidence="7">
    <location>
        <begin position="84"/>
        <end position="108"/>
    </location>
</feature>
<keyword evidence="2 7" id="KW-0808">Transferase</keyword>
<evidence type="ECO:0000256" key="6">
    <source>
        <dbReference type="ARBA" id="ARBA00023315"/>
    </source>
</evidence>
<organism evidence="9 10">
    <name type="scientific">Strongyloides venezuelensis</name>
    <name type="common">Threadworm</name>
    <dbReference type="NCBI Taxonomy" id="75913"/>
    <lineage>
        <taxon>Eukaryota</taxon>
        <taxon>Metazoa</taxon>
        <taxon>Ecdysozoa</taxon>
        <taxon>Nematoda</taxon>
        <taxon>Chromadorea</taxon>
        <taxon>Rhabditida</taxon>
        <taxon>Tylenchina</taxon>
        <taxon>Panagrolaimomorpha</taxon>
        <taxon>Strongyloidoidea</taxon>
        <taxon>Strongyloididae</taxon>
        <taxon>Strongyloides</taxon>
    </lineage>
</organism>
<dbReference type="Pfam" id="PF01529">
    <property type="entry name" value="DHHC"/>
    <property type="match status" value="1"/>
</dbReference>
<feature type="transmembrane region" description="Helical" evidence="7">
    <location>
        <begin position="57"/>
        <end position="78"/>
    </location>
</feature>
<dbReference type="STRING" id="75913.A0A0K0FYY4"/>
<keyword evidence="5 7" id="KW-0472">Membrane</keyword>
<comment type="subcellular location">
    <subcellularLocation>
        <location evidence="1">Membrane</location>
        <topology evidence="1">Multi-pass membrane protein</topology>
    </subcellularLocation>
</comment>
<comment type="similarity">
    <text evidence="7">Belongs to the DHHC palmitoyltransferase family.</text>
</comment>
<evidence type="ECO:0000256" key="1">
    <source>
        <dbReference type="ARBA" id="ARBA00004141"/>
    </source>
</evidence>
<feature type="domain" description="Palmitoyltransferase DHHC" evidence="8">
    <location>
        <begin position="126"/>
        <end position="262"/>
    </location>
</feature>
<dbReference type="Proteomes" id="UP000035680">
    <property type="component" value="Unassembled WGS sequence"/>
</dbReference>
<feature type="transmembrane region" description="Helical" evidence="7">
    <location>
        <begin position="221"/>
        <end position="247"/>
    </location>
</feature>
<keyword evidence="4 7" id="KW-1133">Transmembrane helix</keyword>
<comment type="domain">
    <text evidence="7">The DHHC domain is required for palmitoyltransferase activity.</text>
</comment>
<evidence type="ECO:0000256" key="3">
    <source>
        <dbReference type="ARBA" id="ARBA00022692"/>
    </source>
</evidence>
<evidence type="ECO:0000259" key="8">
    <source>
        <dbReference type="Pfam" id="PF01529"/>
    </source>
</evidence>
<name>A0A0K0FYY4_STRVS</name>
<dbReference type="InterPro" id="IPR001594">
    <property type="entry name" value="Palmitoyltrfase_DHHC"/>
</dbReference>
<evidence type="ECO:0000313" key="10">
    <source>
        <dbReference type="WBParaSite" id="SVE_1766100.1"/>
    </source>
</evidence>
<keyword evidence="3 7" id="KW-0812">Transmembrane</keyword>